<dbReference type="CDD" id="cd02208">
    <property type="entry name" value="cupin_RmlC-like"/>
    <property type="match status" value="1"/>
</dbReference>
<evidence type="ECO:0000256" key="1">
    <source>
        <dbReference type="ARBA" id="ARBA00023015"/>
    </source>
</evidence>
<dbReference type="GO" id="GO:0003700">
    <property type="term" value="F:DNA-binding transcription factor activity"/>
    <property type="evidence" value="ECO:0007669"/>
    <property type="project" value="InterPro"/>
</dbReference>
<keyword evidence="3" id="KW-0804">Transcription</keyword>
<feature type="domain" description="HTH araC/xylS-type" evidence="4">
    <location>
        <begin position="191"/>
        <end position="288"/>
    </location>
</feature>
<dbReference type="EMBL" id="DVFT01000093">
    <property type="protein sequence ID" value="HIQ96170.1"/>
    <property type="molecule type" value="Genomic_DNA"/>
</dbReference>
<name>A0A9D1D0I2_9FIRM</name>
<evidence type="ECO:0000259" key="4">
    <source>
        <dbReference type="PROSITE" id="PS01124"/>
    </source>
</evidence>
<evidence type="ECO:0000313" key="5">
    <source>
        <dbReference type="EMBL" id="HIQ96170.1"/>
    </source>
</evidence>
<dbReference type="GO" id="GO:0043565">
    <property type="term" value="F:sequence-specific DNA binding"/>
    <property type="evidence" value="ECO:0007669"/>
    <property type="project" value="InterPro"/>
</dbReference>
<reference evidence="5" key="2">
    <citation type="journal article" date="2021" name="PeerJ">
        <title>Extensive microbial diversity within the chicken gut microbiome revealed by metagenomics and culture.</title>
        <authorList>
            <person name="Gilroy R."/>
            <person name="Ravi A."/>
            <person name="Getino M."/>
            <person name="Pursley I."/>
            <person name="Horton D.L."/>
            <person name="Alikhan N.F."/>
            <person name="Baker D."/>
            <person name="Gharbi K."/>
            <person name="Hall N."/>
            <person name="Watson M."/>
            <person name="Adriaenssens E.M."/>
            <person name="Foster-Nyarko E."/>
            <person name="Jarju S."/>
            <person name="Secka A."/>
            <person name="Antonio M."/>
            <person name="Oren A."/>
            <person name="Chaudhuri R.R."/>
            <person name="La Ragione R."/>
            <person name="Hildebrand F."/>
            <person name="Pallen M.J."/>
        </authorList>
    </citation>
    <scope>NUCLEOTIDE SEQUENCE</scope>
    <source>
        <strain evidence="5">ChiSjej3B21-11622</strain>
    </source>
</reference>
<dbReference type="PANTHER" id="PTHR43280:SF2">
    <property type="entry name" value="HTH-TYPE TRANSCRIPTIONAL REGULATOR EXSA"/>
    <property type="match status" value="1"/>
</dbReference>
<reference evidence="5" key="1">
    <citation type="submission" date="2020-10" db="EMBL/GenBank/DDBJ databases">
        <authorList>
            <person name="Gilroy R."/>
        </authorList>
    </citation>
    <scope>NUCLEOTIDE SEQUENCE</scope>
    <source>
        <strain evidence="5">ChiSjej3B21-11622</strain>
    </source>
</reference>
<keyword evidence="1" id="KW-0805">Transcription regulation</keyword>
<dbReference type="InterPro" id="IPR009057">
    <property type="entry name" value="Homeodomain-like_sf"/>
</dbReference>
<dbReference type="SUPFAM" id="SSF46689">
    <property type="entry name" value="Homeodomain-like"/>
    <property type="match status" value="2"/>
</dbReference>
<dbReference type="SUPFAM" id="SSF51215">
    <property type="entry name" value="Regulatory protein AraC"/>
    <property type="match status" value="1"/>
</dbReference>
<organism evidence="5 6">
    <name type="scientific">Candidatus Limivivens merdigallinarum</name>
    <dbReference type="NCBI Taxonomy" id="2840859"/>
    <lineage>
        <taxon>Bacteria</taxon>
        <taxon>Bacillati</taxon>
        <taxon>Bacillota</taxon>
        <taxon>Clostridia</taxon>
        <taxon>Lachnospirales</taxon>
        <taxon>Lachnospiraceae</taxon>
        <taxon>Lachnospiraceae incertae sedis</taxon>
        <taxon>Candidatus Limivivens</taxon>
    </lineage>
</organism>
<evidence type="ECO:0000313" key="6">
    <source>
        <dbReference type="Proteomes" id="UP000886886"/>
    </source>
</evidence>
<dbReference type="PANTHER" id="PTHR43280">
    <property type="entry name" value="ARAC-FAMILY TRANSCRIPTIONAL REGULATOR"/>
    <property type="match status" value="1"/>
</dbReference>
<sequence length="296" mass="33800">MNSAVNWKDNYTITNDRILFTDEELHVPGLRVLARHTMRNAIPSLVWHFHENAFEFTMATKGNFTFSSESSDYTFSGGDVYVAFPNEIHGTNYAPITVGEIYWIQLDISDPENFLFLNREASEHLISRLKSISHHVIQTDAQKTAPLLKNAFSLALGGNEPEFIASFIQLFLHLVISFSEKEQFRLSPDIGRTLNYILDNITAELSLEELAALANLSCSQYKQKFKKQLGVSPRRFINQQKIEYSKQMLLDGASITDIAMTLNFTTSSYFSTVFKKYTLLTPMEYIKKHSEKNDPA</sequence>
<evidence type="ECO:0000256" key="2">
    <source>
        <dbReference type="ARBA" id="ARBA00023125"/>
    </source>
</evidence>
<dbReference type="SMART" id="SM00342">
    <property type="entry name" value="HTH_ARAC"/>
    <property type="match status" value="1"/>
</dbReference>
<dbReference type="Proteomes" id="UP000886886">
    <property type="component" value="Unassembled WGS sequence"/>
</dbReference>
<dbReference type="PROSITE" id="PS01124">
    <property type="entry name" value="HTH_ARAC_FAMILY_2"/>
    <property type="match status" value="1"/>
</dbReference>
<gene>
    <name evidence="5" type="ORF">IAB26_06380</name>
</gene>
<proteinExistence type="predicted"/>
<evidence type="ECO:0000256" key="3">
    <source>
        <dbReference type="ARBA" id="ARBA00023163"/>
    </source>
</evidence>
<keyword evidence="2" id="KW-0238">DNA-binding</keyword>
<protein>
    <submittedName>
        <fullName evidence="5">Helix-turn-helix transcriptional regulator</fullName>
    </submittedName>
</protein>
<accession>A0A9D1D0I2</accession>
<dbReference type="AlphaFoldDB" id="A0A9D1D0I2"/>
<dbReference type="Pfam" id="PF12833">
    <property type="entry name" value="HTH_18"/>
    <property type="match status" value="1"/>
</dbReference>
<dbReference type="Gene3D" id="1.10.10.60">
    <property type="entry name" value="Homeodomain-like"/>
    <property type="match status" value="2"/>
</dbReference>
<dbReference type="InterPro" id="IPR037923">
    <property type="entry name" value="HTH-like"/>
</dbReference>
<dbReference type="InterPro" id="IPR018060">
    <property type="entry name" value="HTH_AraC"/>
</dbReference>
<comment type="caution">
    <text evidence="5">The sequence shown here is derived from an EMBL/GenBank/DDBJ whole genome shotgun (WGS) entry which is preliminary data.</text>
</comment>